<dbReference type="PANTHER" id="PTHR10151">
    <property type="entry name" value="ECTONUCLEOTIDE PYROPHOSPHATASE/PHOSPHODIESTERASE"/>
    <property type="match status" value="1"/>
</dbReference>
<gene>
    <name evidence="3" type="primary">NCAS0A08460</name>
    <name evidence="3" type="ordered locus">NCAS_0A08460</name>
</gene>
<evidence type="ECO:0000313" key="3">
    <source>
        <dbReference type="EMBL" id="CCC67404.1"/>
    </source>
</evidence>
<name>G0V7F6_NAUCA</name>
<dbReference type="InParanoid" id="G0V7F6"/>
<feature type="region of interest" description="Disordered" evidence="1">
    <location>
        <begin position="1"/>
        <end position="44"/>
    </location>
</feature>
<accession>G0V7F6</accession>
<dbReference type="SUPFAM" id="SSF53649">
    <property type="entry name" value="Alkaline phosphatase-like"/>
    <property type="match status" value="1"/>
</dbReference>
<evidence type="ECO:0000256" key="1">
    <source>
        <dbReference type="SAM" id="MobiDB-lite"/>
    </source>
</evidence>
<dbReference type="OMA" id="SEPIWET"/>
<dbReference type="InterPro" id="IPR017850">
    <property type="entry name" value="Alkaline_phosphatase_core_sf"/>
</dbReference>
<dbReference type="AlphaFoldDB" id="G0V7F6"/>
<keyword evidence="2" id="KW-0812">Transmembrane</keyword>
<feature type="compositionally biased region" description="Polar residues" evidence="1">
    <location>
        <begin position="725"/>
        <end position="740"/>
    </location>
</feature>
<feature type="transmembrane region" description="Helical" evidence="2">
    <location>
        <begin position="132"/>
        <end position="151"/>
    </location>
</feature>
<dbReference type="GeneID" id="96900883"/>
<reference key="2">
    <citation type="submission" date="2011-08" db="EMBL/GenBank/DDBJ databases">
        <title>Genome sequence of Naumovozyma castellii.</title>
        <authorList>
            <person name="Gordon J.L."/>
            <person name="Armisen D."/>
            <person name="Proux-Wera E."/>
            <person name="OhEigeartaigh S.S."/>
            <person name="Byrne K.P."/>
            <person name="Wolfe K.H."/>
        </authorList>
    </citation>
    <scope>NUCLEOTIDE SEQUENCE</scope>
    <source>
        <strain>Type strain:CBS 4309</strain>
    </source>
</reference>
<keyword evidence="2" id="KW-0472">Membrane</keyword>
<proteinExistence type="predicted"/>
<feature type="compositionally biased region" description="Basic and acidic residues" evidence="1">
    <location>
        <begin position="26"/>
        <end position="35"/>
    </location>
</feature>
<feature type="region of interest" description="Disordered" evidence="1">
    <location>
        <begin position="703"/>
        <end position="762"/>
    </location>
</feature>
<dbReference type="HOGENOM" id="CLU_303492_0_0_1"/>
<feature type="compositionally biased region" description="Low complexity" evidence="1">
    <location>
        <begin position="741"/>
        <end position="758"/>
    </location>
</feature>
<sequence length="795" mass="91188">MSGDTRFPEPDEFAIPDEDTDQDFDTFDHSSRTPEEDASIGLDDDYMDSMRNKSRFNGKRVWNKMKYWWWRQPFLQGRDFFKSNADSNGIQLYELDSNGNPIHPDGDDEFNMNAFPHFRSNRRRFTFLKGPIFKKIIPILIVLSLFIFLMVKITKSTPSSKNYFDHNFSFDPYIKYSNGTMDFYPITILLSISGFHPSLISAKNTPFLHGLYSLDLADSLNITTTPYMLPSFPSESISNLYSILTGQYPENHGALLLGEMLRERSEDEMKEDEELGWNSYNISVPLWSSIESAYSKSTKDAKGNFPFKVASSNWPILQEMYDNSTLPYYYDEEDLIIINADKTQKKKQDKIAKKKKKYPHRMDLDNIFQYVDMTSIDERPQLILDGISELLDYSSIHGYSINDPEFESLLSDIDEFVEALFSNLQERNLLDFTNVLIFSENGVNSIALKKNVVFWEDVLPKAKQEKLISHVVNDEKSSAFVVFVKKDVNINEVYHDIKKYFNYTRPQNDTSVTSEDLAMGSADIKNHFKIYLNGNFPPSFKFNKIKNFNELDMMNSIWIIPDSNYSIMTKSKYKTIGKEKSSNKLENKKEDVYFGQSGNAPHESDMRSLFIGVGPSFPSSTNGTMLPVFENVELYNLICDICGVSKNDRVANDGDANYFNEKFGGPIDESLFYKVSHDDFAHLAAQFGNYSTYNIMWGGYPAYEAEPEPEPEYEDEDEDTEEQENIFTSATPTPESTPIRSTRTIQPSSTTTSTKTTSAASEPVMDLIDAGMSWWNELLDDGKELLNSVIEDLVD</sequence>
<dbReference type="Proteomes" id="UP000001640">
    <property type="component" value="Chromosome 1"/>
</dbReference>
<dbReference type="OrthoDB" id="415411at2759"/>
<dbReference type="GO" id="GO:0017111">
    <property type="term" value="F:ribonucleoside triphosphate phosphatase activity"/>
    <property type="evidence" value="ECO:0007669"/>
    <property type="project" value="TreeGrafter"/>
</dbReference>
<feature type="compositionally biased region" description="Acidic residues" evidence="1">
    <location>
        <begin position="10"/>
        <end position="25"/>
    </location>
</feature>
<dbReference type="EMBL" id="HE576752">
    <property type="protein sequence ID" value="CCC67404.1"/>
    <property type="molecule type" value="Genomic_DNA"/>
</dbReference>
<dbReference type="GO" id="GO:0009141">
    <property type="term" value="P:nucleoside triphosphate metabolic process"/>
    <property type="evidence" value="ECO:0007669"/>
    <property type="project" value="TreeGrafter"/>
</dbReference>
<keyword evidence="4" id="KW-1185">Reference proteome</keyword>
<feature type="compositionally biased region" description="Acidic residues" evidence="1">
    <location>
        <begin position="705"/>
        <end position="724"/>
    </location>
</feature>
<evidence type="ECO:0000313" key="4">
    <source>
        <dbReference type="Proteomes" id="UP000001640"/>
    </source>
</evidence>
<dbReference type="KEGG" id="ncs:NCAS_0A08460"/>
<dbReference type="InterPro" id="IPR002591">
    <property type="entry name" value="Phosphodiest/P_Trfase"/>
</dbReference>
<protein>
    <submittedName>
        <fullName evidence="3">Uncharacterized protein</fullName>
    </submittedName>
</protein>
<organism evidence="3 4">
    <name type="scientific">Naumovozyma castellii</name>
    <name type="common">Yeast</name>
    <name type="synonym">Saccharomyces castellii</name>
    <dbReference type="NCBI Taxonomy" id="27288"/>
    <lineage>
        <taxon>Eukaryota</taxon>
        <taxon>Fungi</taxon>
        <taxon>Dikarya</taxon>
        <taxon>Ascomycota</taxon>
        <taxon>Saccharomycotina</taxon>
        <taxon>Saccharomycetes</taxon>
        <taxon>Saccharomycetales</taxon>
        <taxon>Saccharomycetaceae</taxon>
        <taxon>Naumovozyma</taxon>
    </lineage>
</organism>
<dbReference type="Pfam" id="PF01663">
    <property type="entry name" value="Phosphodiest"/>
    <property type="match status" value="1"/>
</dbReference>
<keyword evidence="2" id="KW-1133">Transmembrane helix</keyword>
<dbReference type="STRING" id="1064592.G0V7F6"/>
<dbReference type="FunCoup" id="G0V7F6">
    <property type="interactions" value="214"/>
</dbReference>
<dbReference type="eggNOG" id="KOG2645">
    <property type="taxonomic scope" value="Eukaryota"/>
</dbReference>
<dbReference type="Gene3D" id="3.40.720.10">
    <property type="entry name" value="Alkaline Phosphatase, subunit A"/>
    <property type="match status" value="1"/>
</dbReference>
<dbReference type="RefSeq" id="XP_003673785.1">
    <property type="nucleotide sequence ID" value="XM_003673737.1"/>
</dbReference>
<dbReference type="GO" id="GO:0047429">
    <property type="term" value="F:nucleoside triphosphate diphosphatase activity"/>
    <property type="evidence" value="ECO:0007669"/>
    <property type="project" value="TreeGrafter"/>
</dbReference>
<evidence type="ECO:0000256" key="2">
    <source>
        <dbReference type="SAM" id="Phobius"/>
    </source>
</evidence>
<reference evidence="4" key="1">
    <citation type="journal article" date="2011" name="Proc. Natl. Acad. Sci. U.S.A.">
        <title>Evolutionary erosion of yeast sex chromosomes by mating-type switching accidents.</title>
        <authorList>
            <person name="Gordon J.L."/>
            <person name="Armisen D."/>
            <person name="Proux-Wera E."/>
            <person name="Oheigeartaigh S.S."/>
            <person name="Byrne K.P."/>
            <person name="Wolfe K.H."/>
        </authorList>
    </citation>
    <scope>NUCLEOTIDE SEQUENCE [LARGE SCALE GENOMIC DNA]</scope>
    <source>
        <strain evidence="4">ATCC 76901 / BCRC 22586 / CBS 4309 / NBRC 1992 / NRRL Y-12630</strain>
    </source>
</reference>
<dbReference type="PANTHER" id="PTHR10151:SF120">
    <property type="entry name" value="BIS(5'-ADENOSYL)-TRIPHOSPHATASE"/>
    <property type="match status" value="1"/>
</dbReference>